<dbReference type="Proteomes" id="UP000309488">
    <property type="component" value="Unassembled WGS sequence"/>
</dbReference>
<evidence type="ECO:0000313" key="2">
    <source>
        <dbReference type="EMBL" id="TKC04533.1"/>
    </source>
</evidence>
<keyword evidence="3" id="KW-1185">Reference proteome</keyword>
<protein>
    <submittedName>
        <fullName evidence="2">Uncharacterized protein</fullName>
    </submittedName>
</protein>
<evidence type="ECO:0000313" key="3">
    <source>
        <dbReference type="Proteomes" id="UP000309488"/>
    </source>
</evidence>
<keyword evidence="1" id="KW-1133">Transmembrane helix</keyword>
<accession>A0A4V5NYM2</accession>
<organism evidence="2 3">
    <name type="scientific">Pedobacter polaris</name>
    <dbReference type="NCBI Taxonomy" id="2571273"/>
    <lineage>
        <taxon>Bacteria</taxon>
        <taxon>Pseudomonadati</taxon>
        <taxon>Bacteroidota</taxon>
        <taxon>Sphingobacteriia</taxon>
        <taxon>Sphingobacteriales</taxon>
        <taxon>Sphingobacteriaceae</taxon>
        <taxon>Pedobacter</taxon>
    </lineage>
</organism>
<gene>
    <name evidence="2" type="ORF">FA048_19530</name>
</gene>
<dbReference type="AlphaFoldDB" id="A0A4V5NYM2"/>
<keyword evidence="1" id="KW-0812">Transmembrane</keyword>
<keyword evidence="1" id="KW-0472">Membrane</keyword>
<dbReference type="RefSeq" id="WP_136844341.1">
    <property type="nucleotide sequence ID" value="NZ_SWBR01000008.1"/>
</dbReference>
<sequence length="179" mass="20239">MWKQLANKNKNMVFFGAVVVVLYIAYNFSFKHTFDAIVLNHQLKKEQVNDQAADGSFPQINRKNKFYLSALKSYKVKKEDRENRLWQAVSGMALGNDIEISFNPNPLIIADTMAVQNGIVSQQFAFKGNYFNLVKLLDTISKADGIGKVSDLKLSTKKDNQSKADENLNMQLTLVGIEK</sequence>
<evidence type="ECO:0000256" key="1">
    <source>
        <dbReference type="SAM" id="Phobius"/>
    </source>
</evidence>
<dbReference type="OrthoDB" id="763585at2"/>
<feature type="transmembrane region" description="Helical" evidence="1">
    <location>
        <begin position="12"/>
        <end position="30"/>
    </location>
</feature>
<comment type="caution">
    <text evidence="2">The sequence shown here is derived from an EMBL/GenBank/DDBJ whole genome shotgun (WGS) entry which is preliminary data.</text>
</comment>
<reference evidence="2 3" key="1">
    <citation type="submission" date="2019-04" db="EMBL/GenBank/DDBJ databases">
        <title>Pedobacter sp. RP-3-22 sp. nov., isolated from Arctic soil.</title>
        <authorList>
            <person name="Dahal R.H."/>
            <person name="Kim D.-U."/>
        </authorList>
    </citation>
    <scope>NUCLEOTIDE SEQUENCE [LARGE SCALE GENOMIC DNA]</scope>
    <source>
        <strain evidence="2 3">RP-3-22</strain>
    </source>
</reference>
<dbReference type="EMBL" id="SWBR01000008">
    <property type="protein sequence ID" value="TKC04533.1"/>
    <property type="molecule type" value="Genomic_DNA"/>
</dbReference>
<dbReference type="InterPro" id="IPR014717">
    <property type="entry name" value="Transl_elong_EF1B/ribsomal_bS6"/>
</dbReference>
<proteinExistence type="predicted"/>
<dbReference type="Gene3D" id="3.30.70.60">
    <property type="match status" value="1"/>
</dbReference>
<name>A0A4V5NYM2_9SPHI</name>